<name>A0AAD5LN39_PYTIN</name>
<gene>
    <name evidence="2" type="ORF">P43SY_003037</name>
</gene>
<dbReference type="Proteomes" id="UP001209570">
    <property type="component" value="Unassembled WGS sequence"/>
</dbReference>
<keyword evidence="3" id="KW-1185">Reference proteome</keyword>
<dbReference type="Pfam" id="PF13621">
    <property type="entry name" value="Cupin_8"/>
    <property type="match status" value="1"/>
</dbReference>
<dbReference type="SUPFAM" id="SSF51197">
    <property type="entry name" value="Clavaminate synthase-like"/>
    <property type="match status" value="1"/>
</dbReference>
<feature type="domain" description="JmjC" evidence="1">
    <location>
        <begin position="53"/>
        <end position="203"/>
    </location>
</feature>
<proteinExistence type="predicted"/>
<accession>A0AAD5LN39</accession>
<dbReference type="PANTHER" id="PTHR12461">
    <property type="entry name" value="HYPOXIA-INDUCIBLE FACTOR 1 ALPHA INHIBITOR-RELATED"/>
    <property type="match status" value="1"/>
</dbReference>
<protein>
    <recommendedName>
        <fullName evidence="1">JmjC domain-containing protein</fullName>
    </recommendedName>
</protein>
<dbReference type="PANTHER" id="PTHR12461:SF105">
    <property type="entry name" value="HYPOXIA-INDUCIBLE FACTOR 1-ALPHA INHIBITOR"/>
    <property type="match status" value="1"/>
</dbReference>
<dbReference type="SMART" id="SM00558">
    <property type="entry name" value="JmjC"/>
    <property type="match status" value="1"/>
</dbReference>
<sequence>MPSLQAFRDCYMQINQIGSSYLEDDWGQELMTVNAFMDRFLEPSSPRPTRRVGYLAQHHLFEQIPALARDIMTPDYCTIRRNEDDEALEEEDIAVNAWFGPEGTVSPLHFDPKDNLLCQVVGAKYVRLYAPSESDKLYPVEGLLSNTSQVDVEDPDDDAFPLFREAKYQDAVLCAGEMLYLPPRYWHFIRSLSTSFSVSFWWS</sequence>
<dbReference type="InterPro" id="IPR041667">
    <property type="entry name" value="Cupin_8"/>
</dbReference>
<reference evidence="2" key="1">
    <citation type="submission" date="2021-12" db="EMBL/GenBank/DDBJ databases">
        <title>Prjna785345.</title>
        <authorList>
            <person name="Rujirawat T."/>
            <person name="Krajaejun T."/>
        </authorList>
    </citation>
    <scope>NUCLEOTIDE SEQUENCE</scope>
    <source>
        <strain evidence="2">Pi057C3</strain>
    </source>
</reference>
<comment type="caution">
    <text evidence="2">The sequence shown here is derived from an EMBL/GenBank/DDBJ whole genome shotgun (WGS) entry which is preliminary data.</text>
</comment>
<dbReference type="InterPro" id="IPR003347">
    <property type="entry name" value="JmjC_dom"/>
</dbReference>
<dbReference type="EMBL" id="JAKCXM010000076">
    <property type="protein sequence ID" value="KAJ0403732.1"/>
    <property type="molecule type" value="Genomic_DNA"/>
</dbReference>
<evidence type="ECO:0000259" key="1">
    <source>
        <dbReference type="PROSITE" id="PS51184"/>
    </source>
</evidence>
<organism evidence="2 3">
    <name type="scientific">Pythium insidiosum</name>
    <name type="common">Pythiosis disease agent</name>
    <dbReference type="NCBI Taxonomy" id="114742"/>
    <lineage>
        <taxon>Eukaryota</taxon>
        <taxon>Sar</taxon>
        <taxon>Stramenopiles</taxon>
        <taxon>Oomycota</taxon>
        <taxon>Peronosporomycetes</taxon>
        <taxon>Pythiales</taxon>
        <taxon>Pythiaceae</taxon>
        <taxon>Pythium</taxon>
    </lineage>
</organism>
<dbReference type="PROSITE" id="PS51184">
    <property type="entry name" value="JMJC"/>
    <property type="match status" value="1"/>
</dbReference>
<evidence type="ECO:0000313" key="3">
    <source>
        <dbReference type="Proteomes" id="UP001209570"/>
    </source>
</evidence>
<dbReference type="AlphaFoldDB" id="A0AAD5LN39"/>
<evidence type="ECO:0000313" key="2">
    <source>
        <dbReference type="EMBL" id="KAJ0403732.1"/>
    </source>
</evidence>
<dbReference type="Gene3D" id="2.60.120.650">
    <property type="entry name" value="Cupin"/>
    <property type="match status" value="1"/>
</dbReference>